<protein>
    <submittedName>
        <fullName evidence="2">Uncharacterized protein LOC105032062 isoform X1</fullName>
    </submittedName>
</protein>
<dbReference type="OrthoDB" id="1856718at2759"/>
<evidence type="ECO:0000313" key="1">
    <source>
        <dbReference type="Proteomes" id="UP000504607"/>
    </source>
</evidence>
<dbReference type="GeneID" id="105032062"/>
<name>A0A8N4I5E2_ELAGV</name>
<keyword evidence="1" id="KW-1185">Reference proteome</keyword>
<dbReference type="AlphaFoldDB" id="A0A8N4I5E2"/>
<proteinExistence type="predicted"/>
<sequence length="181" mass="20511">MFFKGASHDHESFQDGCIISISKNLGTATNPRIPQAFINFTRSCQIQHPGKWVHQQNKEERGERISLSKAAPTKNPIKLPINTHHGPTREEKVSHPTDPFWGEPPGRCSAMILCWLLGNGCPFSFNSMFTTKDYYVFLYLVSICEESLDCYQVVAEFKIKAICISWSIDSLEKEEQNANGK</sequence>
<dbReference type="Proteomes" id="UP000504607">
    <property type="component" value="Chromosome 1"/>
</dbReference>
<dbReference type="RefSeq" id="XP_029116636.1">
    <property type="nucleotide sequence ID" value="XM_029260803.1"/>
</dbReference>
<evidence type="ECO:0000313" key="2">
    <source>
        <dbReference type="RefSeq" id="XP_029116636.1"/>
    </source>
</evidence>
<accession>A0A8N4I5E2</accession>
<organism evidence="1 2">
    <name type="scientific">Elaeis guineensis var. tenera</name>
    <name type="common">Oil palm</name>
    <dbReference type="NCBI Taxonomy" id="51953"/>
    <lineage>
        <taxon>Eukaryota</taxon>
        <taxon>Viridiplantae</taxon>
        <taxon>Streptophyta</taxon>
        <taxon>Embryophyta</taxon>
        <taxon>Tracheophyta</taxon>
        <taxon>Spermatophyta</taxon>
        <taxon>Magnoliopsida</taxon>
        <taxon>Liliopsida</taxon>
        <taxon>Arecaceae</taxon>
        <taxon>Arecoideae</taxon>
        <taxon>Cocoseae</taxon>
        <taxon>Elaeidinae</taxon>
        <taxon>Elaeis</taxon>
    </lineage>
</organism>
<reference evidence="2" key="1">
    <citation type="submission" date="2025-08" db="UniProtKB">
        <authorList>
            <consortium name="RefSeq"/>
        </authorList>
    </citation>
    <scope>IDENTIFICATION</scope>
</reference>
<gene>
    <name evidence="2" type="primary">LOC105032062</name>
</gene>